<reference evidence="2" key="2">
    <citation type="submission" date="2018-05" db="EMBL/GenBank/DDBJ databases">
        <title>OpunRS2 (Oryza punctata Reference Sequence Version 2).</title>
        <authorList>
            <person name="Zhang J."/>
            <person name="Kudrna D."/>
            <person name="Lee S."/>
            <person name="Talag J."/>
            <person name="Welchert J."/>
            <person name="Wing R.A."/>
        </authorList>
    </citation>
    <scope>NUCLEOTIDE SEQUENCE [LARGE SCALE GENOMIC DNA]</scope>
</reference>
<proteinExistence type="predicted"/>
<dbReference type="AlphaFoldDB" id="A0A0E0LCU1"/>
<organism evidence="2">
    <name type="scientific">Oryza punctata</name>
    <name type="common">Red rice</name>
    <dbReference type="NCBI Taxonomy" id="4537"/>
    <lineage>
        <taxon>Eukaryota</taxon>
        <taxon>Viridiplantae</taxon>
        <taxon>Streptophyta</taxon>
        <taxon>Embryophyta</taxon>
        <taxon>Tracheophyta</taxon>
        <taxon>Spermatophyta</taxon>
        <taxon>Magnoliopsida</taxon>
        <taxon>Liliopsida</taxon>
        <taxon>Poales</taxon>
        <taxon>Poaceae</taxon>
        <taxon>BOP clade</taxon>
        <taxon>Oryzoideae</taxon>
        <taxon>Oryzeae</taxon>
        <taxon>Oryzinae</taxon>
        <taxon>Oryza</taxon>
    </lineage>
</organism>
<accession>A0A0E0LCU1</accession>
<evidence type="ECO:0000313" key="3">
    <source>
        <dbReference type="Proteomes" id="UP000026962"/>
    </source>
</evidence>
<dbReference type="HOGENOM" id="CLU_2030517_0_0_1"/>
<keyword evidence="3" id="KW-1185">Reference proteome</keyword>
<reference evidence="2" key="1">
    <citation type="submission" date="2015-04" db="UniProtKB">
        <authorList>
            <consortium name="EnsemblPlants"/>
        </authorList>
    </citation>
    <scope>IDENTIFICATION</scope>
</reference>
<feature type="region of interest" description="Disordered" evidence="1">
    <location>
        <begin position="49"/>
        <end position="99"/>
    </location>
</feature>
<sequence>MTSRDGSRAKSLLAAQRNCTIKGHDDGDGATATPPTTAMTRWLFSHQALHPPPASSIPIWLGPRDMQVGQQGRQGSRGQRPSKQRVDSGGNDRGSPDRLEGQLRHYWRAVARWRFCEAAFRR</sequence>
<dbReference type="EnsemblPlants" id="OPUNC06G17170.1">
    <property type="protein sequence ID" value="OPUNC06G17170.1"/>
    <property type="gene ID" value="OPUNC06G17170"/>
</dbReference>
<dbReference type="Gramene" id="OPUNC06G17170.1">
    <property type="protein sequence ID" value="OPUNC06G17170.1"/>
    <property type="gene ID" value="OPUNC06G17170"/>
</dbReference>
<protein>
    <submittedName>
        <fullName evidence="2">Uncharacterized protein</fullName>
    </submittedName>
</protein>
<evidence type="ECO:0000256" key="1">
    <source>
        <dbReference type="SAM" id="MobiDB-lite"/>
    </source>
</evidence>
<evidence type="ECO:0000313" key="2">
    <source>
        <dbReference type="EnsemblPlants" id="OPUNC06G17170.1"/>
    </source>
</evidence>
<feature type="compositionally biased region" description="Low complexity" evidence="1">
    <location>
        <begin position="67"/>
        <end position="81"/>
    </location>
</feature>
<name>A0A0E0LCU1_ORYPU</name>
<dbReference type="Proteomes" id="UP000026962">
    <property type="component" value="Chromosome 6"/>
</dbReference>